<evidence type="ECO:0000256" key="30">
    <source>
        <dbReference type="ARBA" id="ARBA00023288"/>
    </source>
</evidence>
<comment type="domain">
    <text evidence="33 34">The 17 amino acids long immunosuppressive region is present in many retroviral envelope proteins. Synthetic peptides derived from this relatively conserved sequence inhibit immune function in vitro and in vivo.</text>
</comment>
<evidence type="ECO:0000256" key="21">
    <source>
        <dbReference type="ARBA" id="ARBA00022890"/>
    </source>
</evidence>
<feature type="region of interest" description="Fusion peptide" evidence="33">
    <location>
        <begin position="519"/>
        <end position="539"/>
    </location>
</feature>
<feature type="disulfide bond" evidence="33">
    <location>
        <begin position="229"/>
        <end position="258"/>
    </location>
</feature>
<comment type="similarity">
    <text evidence="33">Belongs to the HIV-1 env protein family.</text>
</comment>
<feature type="coiled-coil region" evidence="33">
    <location>
        <begin position="640"/>
        <end position="674"/>
    </location>
</feature>
<evidence type="ECO:0000256" key="8">
    <source>
        <dbReference type="ARBA" id="ARBA00022510"/>
    </source>
</evidence>
<evidence type="ECO:0000256" key="6">
    <source>
        <dbReference type="ARBA" id="ARBA00004650"/>
    </source>
</evidence>
<dbReference type="FunFam" id="1.20.5.490:FF:000001">
    <property type="entry name" value="Envelope glycoprotein gp160"/>
    <property type="match status" value="1"/>
</dbReference>
<feature type="transmembrane region" description="Helical" evidence="34">
    <location>
        <begin position="685"/>
        <end position="712"/>
    </location>
</feature>
<evidence type="ECO:0000256" key="1">
    <source>
        <dbReference type="ARBA" id="ARBA00004402"/>
    </source>
</evidence>
<comment type="PTM">
    <text evidence="33">Palmitoylation of the transmembrane protein and of Env polyprotein (prior to its proteolytic cleavage) is essential for their association with host cell membrane lipid rafts. Palmitoylation is therefore required for envelope trafficking to classical lipid rafts, but not for viral replication.</text>
</comment>
<comment type="function">
    <text evidence="33">Surface protein gp120: Attaches the virus to the host lymphoid cell by binding to the primary receptor CD4. This interaction induces a structural rearrangement creating a high affinity binding site for a chemokine coreceptor like CXCR4 and/or CCR5. Acts as a ligand for CD209/DC-SIGN and CLEC4M/DC-SIGNR, which are respectively found on dendritic cells (DCs), and on endothelial cells of liver sinusoids and lymph node sinuses. These interactions allow capture of viral particles at mucosal surfaces by these cells and subsequent transmission to permissive cells. HIV subverts the migration properties of dendritic cells to gain access to CD4+ T-cells in lymph nodes. Virus transmission to permissive T-cells occurs either in trans (without DCs infection, through viral capture and transmission), or in cis (following DCs productive infection, through the usual CD4-gp120 interaction), thereby inducing a robust infection. In trans infection, bound virions remain infectious over days and it is proposed that they are not degraded, but protected in non-lysosomal acidic organelles within the DCs close to the cell membrane thus contributing to the viral infectious potential during DCs' migration from the periphery to the lymphoid tissues. On arrival at lymphoid tissues, intact virions recycle back to DCs' cell surface allowing virus transmission to CD4+ T-cells.</text>
</comment>
<keyword evidence="26 33" id="KW-0564">Palmitate</keyword>
<dbReference type="GO" id="GO:0019062">
    <property type="term" value="P:virion attachment to host cell"/>
    <property type="evidence" value="ECO:0007669"/>
    <property type="project" value="UniProtKB-UniRule"/>
</dbReference>
<keyword evidence="12 33" id="KW-1162">Viral penetration into host cytoplasm</keyword>
<comment type="PTM">
    <text evidence="33">Specific enzymatic cleavages in vivo yield mature proteins. Envelope glycoproteins are synthesized as a inactive precursor that is heavily N-glycosylated and processed likely by host cell furin in the Golgi to yield the mature SU and TM proteins. The cleavage site between SU and TM requires the minimal sequence [KR]-X-[KR]-R. About 2 of the 9 disulfide bonds of gp41 are reduced by P4HB/PDI, following binding to CD4 receptor.</text>
</comment>
<dbReference type="Gene3D" id="1.10.287.210">
    <property type="match status" value="1"/>
</dbReference>
<evidence type="ECO:0000256" key="34">
    <source>
        <dbReference type="RuleBase" id="RU363095"/>
    </source>
</evidence>
<keyword evidence="24 33" id="KW-0175">Coiled coil</keyword>
<dbReference type="Gene3D" id="1.20.5.490">
    <property type="entry name" value="Single helix bin"/>
    <property type="match status" value="1"/>
</dbReference>
<evidence type="ECO:0000256" key="29">
    <source>
        <dbReference type="ARBA" id="ARBA00023280"/>
    </source>
</evidence>
<feature type="region of interest" description="Disordered" evidence="35">
    <location>
        <begin position="728"/>
        <end position="751"/>
    </location>
</feature>
<protein>
    <recommendedName>
        <fullName evidence="33">Envelope glycoprotein gp160</fullName>
    </recommendedName>
    <alternativeName>
        <fullName evidence="33">Env polyprotein</fullName>
    </alternativeName>
    <component>
        <recommendedName>
            <fullName evidence="33">Surface protein gp120</fullName>
            <shortName evidence="33">SU</shortName>
        </recommendedName>
        <alternativeName>
            <fullName evidence="33">Glycoprotein 120</fullName>
            <shortName evidence="33">gp120</shortName>
        </alternativeName>
    </component>
    <component>
        <recommendedName>
            <fullName evidence="33">Transmembrane protein gp41</fullName>
            <shortName evidence="33">TM</shortName>
        </recommendedName>
        <alternativeName>
            <fullName evidence="33">Glycoprotein 41</fullName>
            <shortName evidence="33">gp41</shortName>
        </alternativeName>
    </component>
</protein>
<evidence type="ECO:0000256" key="23">
    <source>
        <dbReference type="ARBA" id="ARBA00023046"/>
    </source>
</evidence>
<comment type="subcellular location">
    <molecule>Surface protein gp120</molecule>
    <subcellularLocation>
        <location evidence="33">Virion membrane</location>
        <topology evidence="33">Peripheral membrane protein</topology>
    </subcellularLocation>
    <subcellularLocation>
        <location evidence="33">Host cell membrane</location>
        <topology evidence="33">Peripheral membrane protein</topology>
    </subcellularLocation>
    <subcellularLocation>
        <location evidence="33">Host endosome membrane</location>
        <topology evidence="33">Single-pass type I membrane protein</topology>
    </subcellularLocation>
    <text evidence="33">The surface protein is not anchored to the viral envelope, but associates with the extravirion surface through its binding to TM. It is probably concentrated at the site of budding and incorporated into the virions possibly by contacts between the cytoplasmic tail of Env and the N-terminus of Gag.</text>
</comment>
<feature type="chain" id="PRO_5023365451" description="Envelope glycoprotein gp160" evidence="33">
    <location>
        <begin position="37"/>
        <end position="863"/>
    </location>
</feature>
<dbReference type="Pfam" id="PF00516">
    <property type="entry name" value="GP120"/>
    <property type="match status" value="1"/>
</dbReference>
<reference evidence="38" key="2">
    <citation type="journal article" date="2015" name="PLoS Pathog.">
        <title>Compartmentalized Replication of R5 T Cell-Tropic HIV-1 in the Central Nervous System Early in the Course of Infection.</title>
        <authorList>
            <person name="Sturdevant C.B."/>
            <person name="Joseph S.B."/>
            <person name="Schnell G."/>
            <person name="Price R.W."/>
            <person name="Swanstrom R."/>
            <person name="Spudich S."/>
        </authorList>
    </citation>
    <scope>NUCLEOTIDE SEQUENCE</scope>
    <source>
        <strain evidence="38">9082_080311_plasma_12</strain>
    </source>
</reference>
<sequence>MRVKEKKKNYQILWKGDIWKWGIMLLGMLMICSASAKLWVTVYYGVPVWKEATTTLFCASDTKAYDTEVHNVWATHACVPTDPNPQEVSLTNVTENFNMWKNNMVEQMHEDIISLWDQSLKPCVKLTPLCVTLNCTDYNNATKTNSSIRGMMEKGEIQNCSFNVTTNIRDKMQKEYALFYKIDLVPINDETNNNSTNNSTNYRLISCNTSVITQACPKVSFEPIPIHYCAPAGFAILKCNDKKFNGTGPCKNVSTVQCTHGIRPVVSTQLLLNGSLAEEEVVIRSENFTNNANIIIVQLNTSVAINCIRPNNNTRKSIHIGPGRAFYTTGDIIGNIRQAHCNISRKDWNDTLKQIATKLREQFKTTTIAFNQSSGGDPEIVMHSFNCGGEFFYCNTSRLFNSTWNSTGSNNTEGNDTTITIPCKIKQVINLWQEVGKAMYAPPIRGQIKCSSNITGLLLTRDGGINATNGTMEIFRPGGGDMRDNWRSELYKYKVVQIEPLGIAPTRAKRRVVQREKRAVGLGALFLGFLGAAGSTMGAASVTLTVQARQLLSGIVQQQNNLLRAIEAQQHLLQLTVWGIKQLQARVLAVERYLQDRQLLGIWGCSGKLICTTTVPWNSSWSNKSVDDIWNNMTWMQWEKEIENYTGTIYRLIEESQNQQEKNEQELLELDKWASLWNWFDITKWLWYIKIFIMIVGGLIGLRIIFAVLSILNRVRQGYSPLSFQIHPPVQRGPDRPEGIEDEGGERDRDTSGQLARGFLAIFWVDLRSLCLFSYHHLRDLLLIVARIVELLGRRGWEALKYLWNLLQYWIQELKNSAVSLLNATAIAVAEGTDRIIEVIQRAGRAILHIPTRIRQGLERLLL</sequence>
<evidence type="ECO:0000256" key="15">
    <source>
        <dbReference type="ARBA" id="ARBA00022703"/>
    </source>
</evidence>
<evidence type="ECO:0000256" key="14">
    <source>
        <dbReference type="ARBA" id="ARBA00022692"/>
    </source>
</evidence>
<dbReference type="GO" id="GO:0005198">
    <property type="term" value="F:structural molecule activity"/>
    <property type="evidence" value="ECO:0007669"/>
    <property type="project" value="UniProtKB-UniRule"/>
</dbReference>
<evidence type="ECO:0000256" key="4">
    <source>
        <dbReference type="ARBA" id="ARBA00004563"/>
    </source>
</evidence>
<comment type="function">
    <text evidence="33">Transmembrane protein gp41: Acts as a class I viral fusion protein. Under the current model, the protein has at least 3 conformational states: pre-fusion native state, pre-hairpin intermediate state, and post-fusion hairpin state. During fusion of viral and target intracellular membranes, the coiled coil regions (heptad repeats) assume a trimer-of-hairpins structure, positioning the fusion peptide in close proximity to the C-terminal region of the ectodomain. The formation of this structure appears to drive apposition and subsequent fusion of viral and target cell membranes. Complete fusion occurs in host cell endosomes and is dynamin-dependent, however some lipid transfer might occur at the plasma membrane. The virus undergoes clathrin-dependent internalization long before endosomal fusion, thus minimizing the surface exposure of conserved viral epitopes during fusion and reducing the efficacy of inhibitors targeting these epitopes. Membranes fusion leads to delivery of the nucleocapsid into the cytoplasm.</text>
</comment>
<keyword evidence="29 33" id="KW-0899">Viral immunoevasion</keyword>
<evidence type="ECO:0000256" key="2">
    <source>
        <dbReference type="ARBA" id="ARBA00004433"/>
    </source>
</evidence>
<evidence type="ECO:0000256" key="24">
    <source>
        <dbReference type="ARBA" id="ARBA00023054"/>
    </source>
</evidence>
<comment type="domain">
    <text evidence="33">The YXXL motif is involved in determining the exact site of viral release at the surface of infected mononuclear cells and promotes endocytosis. YXXL and di-leucine endocytosis motifs interact directly or indirectly with the clathrin adapter complexes, opperate independently, and their activities are not additive.</text>
</comment>
<comment type="function">
    <text evidence="33">Envelope glycoprotein gp160: Oligomerizes in the host endoplasmic reticulum into predominantly trimers. In a second time, gp160 transits in the host Golgi, where glycosylation is completed. The precursor is then proteolytically cleaved in the trans-Golgi and thereby activated by cellular furin or furin-like proteases to produce gp120 and gp41.</text>
</comment>
<keyword evidence="19 33" id="KW-1043">Host membrane</keyword>
<comment type="subcellular location">
    <subcellularLocation>
        <location evidence="3">Host cell membrane</location>
        <topology evidence="3">Peripheral membrane protein</topology>
    </subcellularLocation>
    <subcellularLocation>
        <location evidence="1">Host cell membrane</location>
        <topology evidence="1">Single-pass type I membrane protein</topology>
    </subcellularLocation>
    <subcellularLocation>
        <location evidence="2">Host endosome membrane</location>
        <topology evidence="2">Peripheral membrane protein</topology>
    </subcellularLocation>
    <subcellularLocation>
        <location evidence="5">Host endosome membrane</location>
        <topology evidence="5">Single-pass type I membrane protein</topology>
    </subcellularLocation>
    <subcellularLocation>
        <location evidence="6">Virion membrane</location>
        <topology evidence="6">Peripheral membrane protein</topology>
    </subcellularLocation>
    <subcellularLocation>
        <location evidence="4">Virion membrane</location>
        <topology evidence="4">Single-pass type I membrane protein</topology>
    </subcellularLocation>
</comment>
<keyword evidence="15 33" id="KW-0053">Apoptosis</keyword>
<evidence type="ECO:0000256" key="17">
    <source>
        <dbReference type="ARBA" id="ARBA00022804"/>
    </source>
</evidence>
<feature type="domain" description="Retroviral envelope protein GP41-like" evidence="37">
    <location>
        <begin position="537"/>
        <end position="726"/>
    </location>
</feature>
<keyword evidence="21 33" id="KW-1164">Virus endocytosis by host</keyword>
<proteinExistence type="inferred from homology"/>
<feature type="topological domain" description="Cytoplasmic" evidence="33">
    <location>
        <begin position="713"/>
        <end position="863"/>
    </location>
</feature>
<keyword evidence="16 33" id="KW-0732">Signal</keyword>
<dbReference type="CDD" id="cd09909">
    <property type="entry name" value="HIV-1-like_HR1-HR2"/>
    <property type="match status" value="1"/>
</dbReference>
<keyword evidence="31 33" id="KW-1160">Virus entry into host cell</keyword>
<dbReference type="EMBL" id="KM355024">
    <property type="protein sequence ID" value="AIX96707.1"/>
    <property type="molecule type" value="Genomic_RNA"/>
</dbReference>
<evidence type="ECO:0000256" key="13">
    <source>
        <dbReference type="ARBA" id="ARBA00022685"/>
    </source>
</evidence>
<feature type="lipid moiety-binding region" description="S-palmitoyl cysteine; by host" evidence="33">
    <location>
        <position position="771"/>
    </location>
</feature>
<feature type="disulfide bond" evidence="33">
    <location>
        <begin position="58"/>
        <end position="78"/>
    </location>
</feature>
<keyword evidence="18 33" id="KW-0946">Virion</keyword>
<keyword evidence="11 33" id="KW-0945">Host-virus interaction</keyword>
<organism evidence="38">
    <name type="scientific">Human immunodeficiency virus type 1</name>
    <name type="common">HIV-1</name>
    <dbReference type="NCBI Taxonomy" id="11676"/>
    <lineage>
        <taxon>Viruses</taxon>
        <taxon>Riboviria</taxon>
        <taxon>Pararnavirae</taxon>
        <taxon>Artverviricota</taxon>
        <taxon>Revtraviricetes</taxon>
        <taxon>Ortervirales</taxon>
        <taxon>Retroviridae</taxon>
        <taxon>Orthoretrovirinae</taxon>
        <taxon>Lentivirus</taxon>
        <taxon>Lentivirus humimdef1</taxon>
    </lineage>
</organism>
<dbReference type="GO" id="GO:0052031">
    <property type="term" value="P:symbiont-mediated perturbation of host defense response"/>
    <property type="evidence" value="ECO:0007669"/>
    <property type="project" value="UniProtKB-UniRule"/>
</dbReference>
<dbReference type="FunFam" id="2.170.40.20:FF:000001">
    <property type="entry name" value="Envelope glycoprotein gp160"/>
    <property type="match status" value="1"/>
</dbReference>
<feature type="chain" id="PRO_5023365450" description="Transmembrane protein gp41" evidence="33">
    <location>
        <begin position="519"/>
        <end position="863"/>
    </location>
</feature>
<comment type="miscellaneous">
    <text evidence="33">Inhibitors targeting HIV-1 viral envelope proteins are used as antiretroviral drugs. Attachment of virions to the cell surface via non-specific interactions and CD4 binding can be blocked by inhibitors that include cyanovirin-N, cyclotriazadisulfonamide analogs, PRO 2000, TNX 355 and PRO 542. In addition, BMS 806 can block CD4-induced conformational changes. Env interactions with the coreceptor molecules can be targeted by CCR5 antagonists including SCH-D, maraviroc (UK 427857) and aplaviroc (GW 873140), and the CXCR4 antagonist AMD 070. Fusion of viral and cellular membranes can be inhibited by peptides such as enfuvirtide and tifuvirtide (T 1249). Resistance to inhibitors associated with mutations in Env are observed. Most of the time, single mutations confer only a modest reduction in drug susceptibility. Combination of several mutations is usually required to develop a high-level drug resistance.</text>
</comment>
<evidence type="ECO:0000256" key="5">
    <source>
        <dbReference type="ARBA" id="ARBA00004578"/>
    </source>
</evidence>
<keyword evidence="30 33" id="KW-0449">Lipoprotein</keyword>
<evidence type="ECO:0000256" key="31">
    <source>
        <dbReference type="ARBA" id="ARBA00023296"/>
    </source>
</evidence>
<evidence type="ECO:0000256" key="10">
    <source>
        <dbReference type="ARBA" id="ARBA00022570"/>
    </source>
</evidence>
<evidence type="ECO:0000256" key="26">
    <source>
        <dbReference type="ARBA" id="ARBA00023139"/>
    </source>
</evidence>
<dbReference type="InterPro" id="IPR000328">
    <property type="entry name" value="GP41-like"/>
</dbReference>
<dbReference type="InterPro" id="IPR037527">
    <property type="entry name" value="Gp160"/>
</dbReference>
<evidence type="ECO:0000256" key="27">
    <source>
        <dbReference type="ARBA" id="ARBA00023157"/>
    </source>
</evidence>
<comment type="subunit">
    <text evidence="32">The mature envelope protein (Env) consists of a homotrimer of non-covalently associated gp120-gp41 heterodimers. The resulting complex protrudes from the virus surface as a spike. There seems to be as few as 10 spikes on the average virion. Interacts with host CD4, CCR5 and CXCR4. Gp120 also interacts with the C-type lectins CD209/DC-SIGN and CLEC4M/DC-SIGNR (collectively referred to as DC-SIGN(R)). Gp120 and gp41 interact with GalCer. Gp120 interacts with host ITGA4/ITGB7 complex; on CD4+ T-cells, this interaction results in rapid activation of integrin ITGAL/LFA-1, which facilitates efficient cell-to-cell spreading of HIV-1. Gp120 interacts with cell-associated heparan sulfate; this interaction increases virus infectivity on permissive cells and may be involved in infection of CD4- cells.</text>
</comment>
<dbReference type="InterPro" id="IPR000777">
    <property type="entry name" value="HIV1_Gp120"/>
</dbReference>
<evidence type="ECO:0000259" key="36">
    <source>
        <dbReference type="Pfam" id="PF00516"/>
    </source>
</evidence>
<dbReference type="GO" id="GO:0039654">
    <property type="term" value="P:fusion of virus membrane with host endosome membrane"/>
    <property type="evidence" value="ECO:0007669"/>
    <property type="project" value="UniProtKB-UniRule"/>
</dbReference>
<comment type="caution">
    <text evidence="33 34">Lacks conserved residue(s) required for the propagation of feature annotation.</text>
</comment>
<evidence type="ECO:0000256" key="9">
    <source>
        <dbReference type="ARBA" id="ARBA00022511"/>
    </source>
</evidence>
<evidence type="ECO:0000256" key="16">
    <source>
        <dbReference type="ARBA" id="ARBA00022729"/>
    </source>
</evidence>
<dbReference type="GO" id="GO:0055036">
    <property type="term" value="C:virion membrane"/>
    <property type="evidence" value="ECO:0007669"/>
    <property type="project" value="UniProtKB-SubCell"/>
</dbReference>
<evidence type="ECO:0000256" key="35">
    <source>
        <dbReference type="SAM" id="MobiDB-lite"/>
    </source>
</evidence>
<evidence type="ECO:0000256" key="25">
    <source>
        <dbReference type="ARBA" id="ARBA00023136"/>
    </source>
</evidence>
<evidence type="ECO:0000256" key="3">
    <source>
        <dbReference type="ARBA" id="ARBA00004505"/>
    </source>
</evidence>
<organismHost>
    <name type="scientific">Homo sapiens</name>
    <name type="common">Human</name>
    <dbReference type="NCBI Taxonomy" id="9606"/>
</organismHost>
<keyword evidence="9 33" id="KW-1032">Host cell membrane</keyword>
<dbReference type="HAMAP" id="MF_04083">
    <property type="entry name" value="HIV_ENV"/>
    <property type="match status" value="1"/>
</dbReference>
<comment type="domain">
    <text evidence="33">The CD4-binding region is targeted by the antibody b12.</text>
</comment>
<keyword evidence="10 33" id="KW-1165">Clathrin-mediated endocytosis of virus by host</keyword>
<dbReference type="GO" id="GO:0075512">
    <property type="term" value="P:clathrin-dependent endocytosis of virus by host cell"/>
    <property type="evidence" value="ECO:0007669"/>
    <property type="project" value="UniProtKB-UniRule"/>
</dbReference>
<dbReference type="SUPFAM" id="SSF56502">
    <property type="entry name" value="gp120 core"/>
    <property type="match status" value="2"/>
</dbReference>
<comment type="domain">
    <text evidence="33">The membrane proximal external region (MPER) present in gp41 is a tryptophan-rich region recognized by the antibodies 2F5, Z13, and 4E10. MPER seems to play a role in fusion.</text>
</comment>
<dbReference type="GO" id="GO:0019082">
    <property type="term" value="P:viral protein processing"/>
    <property type="evidence" value="ECO:0007669"/>
    <property type="project" value="UniProtKB-UniRule"/>
</dbReference>
<evidence type="ECO:0000256" key="22">
    <source>
        <dbReference type="ARBA" id="ARBA00022989"/>
    </source>
</evidence>
<feature type="disulfide bond" evidence="33">
    <location>
        <begin position="605"/>
        <end position="611"/>
    </location>
</feature>
<keyword evidence="27 33" id="KW-1015">Disulfide bond</keyword>
<evidence type="ECO:0000256" key="7">
    <source>
        <dbReference type="ARBA" id="ARBA00022506"/>
    </source>
</evidence>
<comment type="subcellular location">
    <molecule>Transmembrane protein gp41</molecule>
    <subcellularLocation>
        <location evidence="33">Virion membrane</location>
        <topology evidence="33">Single-pass type I membrane protein</topology>
    </subcellularLocation>
    <subcellularLocation>
        <location evidence="33">Host cell membrane</location>
        <topology evidence="33">Single-pass type I membrane protein</topology>
    </subcellularLocation>
    <subcellularLocation>
        <location evidence="33">Host endosome membrane</location>
        <topology evidence="33">Single-pass type I membrane protein</topology>
    </subcellularLocation>
    <text evidence="33">It is probably concentrated at the site of budding and incorporated into the virions possibly by contacts between the cytoplasmic tail of Env and the N-terminus of Gag.</text>
</comment>
<dbReference type="GO" id="GO:0044175">
    <property type="term" value="C:host cell endosome membrane"/>
    <property type="evidence" value="ECO:0007669"/>
    <property type="project" value="UniProtKB-SubCell"/>
</dbReference>
<evidence type="ECO:0000259" key="37">
    <source>
        <dbReference type="Pfam" id="PF00517"/>
    </source>
</evidence>
<reference evidence="38" key="1">
    <citation type="submission" date="2014-08" db="EMBL/GenBank/DDBJ databases">
        <authorList>
            <person name="Buckheit Sturdevant C."/>
            <person name="Joseph S.B."/>
            <person name="Schnell G."/>
            <person name="Price R.W."/>
            <person name="Swanstrom R."/>
            <person name="Spudich S."/>
        </authorList>
    </citation>
    <scope>NUCLEOTIDE SEQUENCE</scope>
    <source>
        <strain evidence="38">9082_080311_plasma_12</strain>
    </source>
</reference>
<feature type="region of interest" description="MPER; binding to GalCer" evidence="33">
    <location>
        <begin position="669"/>
        <end position="690"/>
    </location>
</feature>
<comment type="domain">
    <text evidence="33">Some of the most genetically diverse regions of the viral genome are present in Env. They are called variable regions 1 through 5 (V1 through V5). Coreceptor usage of gp120 is determined mainly by the primary structure of the third variable region (V3) in the outer domain of gp120. The sequence of V3 determines which coreceptor, CCR5 and/or CXCR4 (corresponding to R5/macrophage, X4/T cell and R5X4/T cell and macrophage tropism), is used to trigger the fusion potential of the Env complex, and hence which cells the virus can infect. Binding to CCR5 involves a region adjacent in addition to V3.</text>
</comment>
<dbReference type="GO" id="GO:1903908">
    <property type="term" value="P:positive regulation of plasma membrane raft polarization"/>
    <property type="evidence" value="ECO:0007669"/>
    <property type="project" value="UniProtKB-UniRule"/>
</dbReference>
<dbReference type="GO" id="GO:1903911">
    <property type="term" value="P:positive regulation of receptor clustering"/>
    <property type="evidence" value="ECO:0007669"/>
    <property type="project" value="UniProtKB-UniRule"/>
</dbReference>
<feature type="transmembrane region" description="Helical" evidence="34">
    <location>
        <begin position="21"/>
        <end position="46"/>
    </location>
</feature>
<dbReference type="FunFam" id="2.170.40.20:FF:000003">
    <property type="entry name" value="Envelope glycoprotein gp160"/>
    <property type="match status" value="1"/>
</dbReference>
<keyword evidence="28 33" id="KW-0325">Glycoprotein</keyword>
<comment type="miscellaneous">
    <text evidence="33">HIV-1 lineages are divided in three main groups, M (for Major), O (for Outlier), and N (for New, or Non-M, Non-O). The vast majority of strains found worldwide belong to the group M. Group O seems to be endemic to and largely confined to Cameroon and neighboring countries in West Central Africa, where these viruses represent a small minority of HIV-1 strains. The group N is represented by a limited number of isolates from Cameroonian persons. The group M is further subdivided in 9 clades or subtypes (A to D, F to H, J and K).</text>
</comment>
<evidence type="ECO:0000256" key="18">
    <source>
        <dbReference type="ARBA" id="ARBA00022844"/>
    </source>
</evidence>
<comment type="subunit">
    <text evidence="33">The mature envelope protein (Env) consists of a homotrimer of non-covalently associated gp120-gp41 heterodimers. The resulting complex protrudes from the virus surface as a spike. There seems to be as few as 10 spikes on the average virion. Surface protein gp120 interacts with host CD4, CCR5 and CXCR4. Gp120 also interacts with the C-type lectins CD209/DC-SIGN and CLEC4M/DC-SIGNR (collectively referred to as DC-SIGN(R)). Gp120 and gp41 interact with GalCer. Gp120 interacts with host ITGA4/ITGB7 complex; on CD4+ T-cells, this interaction results in rapid activation of integrin ITGAL/LFA-1, which facilitates efficient cell-to-cell spreading of HIV-1. Gp120 interacts with cell-associated heparan sulfate; this interaction increases virus infectivity on permissive cells and may be involved in infection of CD4- cells.</text>
</comment>
<dbReference type="GO" id="GO:0019031">
    <property type="term" value="C:viral envelope"/>
    <property type="evidence" value="ECO:0007669"/>
    <property type="project" value="UniProtKB-KW"/>
</dbReference>
<keyword evidence="25 33" id="KW-0472">Membrane</keyword>
<keyword evidence="13 33" id="KW-0165">Cleavage on pair of basic residues</keyword>
<evidence type="ECO:0000313" key="38">
    <source>
        <dbReference type="EMBL" id="AIX96707.1"/>
    </source>
</evidence>
<evidence type="ECO:0000256" key="33">
    <source>
        <dbReference type="HAMAP-Rule" id="MF_04083"/>
    </source>
</evidence>
<feature type="short sequence motif" description="YXXL motif; contains endocytosis signal" evidence="33">
    <location>
        <begin position="719"/>
        <end position="722"/>
    </location>
</feature>
<feature type="region of interest" description="Immunosuppression" evidence="33">
    <location>
        <begin position="581"/>
        <end position="599"/>
    </location>
</feature>
<keyword evidence="14 33" id="KW-0812">Transmembrane</keyword>
<evidence type="ECO:0000256" key="28">
    <source>
        <dbReference type="ARBA" id="ARBA00023180"/>
    </source>
</evidence>
<feature type="short sequence motif" description="Di-leucine internalization motif" evidence="33">
    <location>
        <begin position="862"/>
        <end position="863"/>
    </location>
</feature>
<keyword evidence="20 33" id="KW-0261">Viral envelope protein</keyword>
<evidence type="ECO:0000256" key="32">
    <source>
        <dbReference type="ARBA" id="ARBA00062028"/>
    </source>
</evidence>
<feature type="disulfide bond" evidence="33">
    <location>
        <begin position="239"/>
        <end position="250"/>
    </location>
</feature>
<keyword evidence="22 33" id="KW-1133">Transmembrane helix</keyword>
<evidence type="ECO:0000256" key="19">
    <source>
        <dbReference type="ARBA" id="ARBA00022870"/>
    </source>
</evidence>
<feature type="site" description="Cleavage; by host furin" evidence="33">
    <location>
        <begin position="518"/>
        <end position="519"/>
    </location>
</feature>
<evidence type="ECO:0000256" key="12">
    <source>
        <dbReference type="ARBA" id="ARBA00022595"/>
    </source>
</evidence>
<dbReference type="GO" id="GO:0016020">
    <property type="term" value="C:membrane"/>
    <property type="evidence" value="ECO:0007669"/>
    <property type="project" value="UniProtKB-UniRule"/>
</dbReference>
<dbReference type="GO" id="GO:0019064">
    <property type="term" value="P:fusion of virus membrane with host plasma membrane"/>
    <property type="evidence" value="ECO:0007669"/>
    <property type="project" value="UniProtKB-UniRule"/>
</dbReference>
<evidence type="ECO:0000256" key="20">
    <source>
        <dbReference type="ARBA" id="ARBA00022879"/>
    </source>
</evidence>
<keyword evidence="23 33" id="KW-1039">Host endosome</keyword>
<dbReference type="Gene3D" id="2.170.40.20">
    <property type="entry name" value="Human immunodeficiency virus 1, Gp160, envelope glycoprotein"/>
    <property type="match status" value="2"/>
</dbReference>
<keyword evidence="8 33" id="KW-1170">Fusion of virus membrane with host endosomal membrane</keyword>
<comment type="PTM">
    <text evidence="33">Highly glycosylated by host. The high number of glycan on the protein is reffered to as 'glycan shield' because it contributes to hide protein sequence from adaptive immune system.</text>
</comment>
<name>A0A0A1CLE8_HV1</name>
<feature type="domain" description="Human immunodeficiency virus 1 envelope glycoprotein Gp120" evidence="36">
    <location>
        <begin position="38"/>
        <end position="518"/>
    </location>
</feature>
<dbReference type="GO" id="GO:0020002">
    <property type="term" value="C:host cell plasma membrane"/>
    <property type="evidence" value="ECO:0007669"/>
    <property type="project" value="UniProtKB-SubCell"/>
</dbReference>
<accession>A0A0A1CLE8</accession>
<feature type="region of interest" description="CD4-binding loop" evidence="33">
    <location>
        <begin position="373"/>
        <end position="383"/>
    </location>
</feature>
<keyword evidence="17 33" id="KW-1161">Viral attachment to host cell</keyword>
<dbReference type="SUPFAM" id="SSF58069">
    <property type="entry name" value="Virus ectodomain"/>
    <property type="match status" value="1"/>
</dbReference>
<evidence type="ECO:0000256" key="11">
    <source>
        <dbReference type="ARBA" id="ARBA00022581"/>
    </source>
</evidence>
<dbReference type="Pfam" id="PF00517">
    <property type="entry name" value="GP41"/>
    <property type="match status" value="1"/>
</dbReference>
<keyword evidence="7 33" id="KW-1168">Fusion of virus membrane with host membrane</keyword>
<gene>
    <name evidence="33 38" type="primary">env</name>
</gene>
<dbReference type="InterPro" id="IPR036377">
    <property type="entry name" value="Gp120_core_sf"/>
</dbReference>
<dbReference type="FunFam" id="1.10.287.210:FF:000001">
    <property type="entry name" value="Envelope glycoprotein gp160"/>
    <property type="match status" value="1"/>
</dbReference>